<organism evidence="1 2">
    <name type="scientific">Actinoplanes subglobosus</name>
    <dbReference type="NCBI Taxonomy" id="1547892"/>
    <lineage>
        <taxon>Bacteria</taxon>
        <taxon>Bacillati</taxon>
        <taxon>Actinomycetota</taxon>
        <taxon>Actinomycetes</taxon>
        <taxon>Micromonosporales</taxon>
        <taxon>Micromonosporaceae</taxon>
        <taxon>Actinoplanes</taxon>
    </lineage>
</organism>
<name>A0ABV8J1T9_9ACTN</name>
<gene>
    <name evidence="1" type="ORF">ACFO0C_31595</name>
</gene>
<accession>A0ABV8J1T9</accession>
<keyword evidence="2" id="KW-1185">Reference proteome</keyword>
<reference evidence="2" key="1">
    <citation type="journal article" date="2019" name="Int. J. Syst. Evol. Microbiol.">
        <title>The Global Catalogue of Microorganisms (GCM) 10K type strain sequencing project: providing services to taxonomists for standard genome sequencing and annotation.</title>
        <authorList>
            <consortium name="The Broad Institute Genomics Platform"/>
            <consortium name="The Broad Institute Genome Sequencing Center for Infectious Disease"/>
            <person name="Wu L."/>
            <person name="Ma J."/>
        </authorList>
    </citation>
    <scope>NUCLEOTIDE SEQUENCE [LARGE SCALE GENOMIC DNA]</scope>
    <source>
        <strain evidence="2">TBRC 5832</strain>
    </source>
</reference>
<evidence type="ECO:0000313" key="1">
    <source>
        <dbReference type="EMBL" id="MFC4069491.1"/>
    </source>
</evidence>
<dbReference type="RefSeq" id="WP_378070369.1">
    <property type="nucleotide sequence ID" value="NZ_JBHSBL010000020.1"/>
</dbReference>
<evidence type="ECO:0000313" key="2">
    <source>
        <dbReference type="Proteomes" id="UP001595867"/>
    </source>
</evidence>
<dbReference type="EMBL" id="JBHSBL010000020">
    <property type="protein sequence ID" value="MFC4069491.1"/>
    <property type="molecule type" value="Genomic_DNA"/>
</dbReference>
<proteinExistence type="predicted"/>
<sequence length="109" mass="11090">MTGELYLDAPRAAAAGRDLSSVGGQLVGMTNGPVAEIAAASADQPWGRDEIGAAFQKDYGPLVAKFVEAFGTVAPYVEGLGEAAVLSVDDNTAADSRASATVTRSYHAS</sequence>
<comment type="caution">
    <text evidence="1">The sequence shown here is derived from an EMBL/GenBank/DDBJ whole genome shotgun (WGS) entry which is preliminary data.</text>
</comment>
<dbReference type="Proteomes" id="UP001595867">
    <property type="component" value="Unassembled WGS sequence"/>
</dbReference>
<protein>
    <submittedName>
        <fullName evidence="1">Uncharacterized protein</fullName>
    </submittedName>
</protein>